<dbReference type="GO" id="GO:0008168">
    <property type="term" value="F:methyltransferase activity"/>
    <property type="evidence" value="ECO:0007669"/>
    <property type="project" value="UniProtKB-KW"/>
</dbReference>
<dbReference type="AlphaFoldDB" id="A0A1R0KJ25"/>
<evidence type="ECO:0000256" key="2">
    <source>
        <dbReference type="SAM" id="SignalP"/>
    </source>
</evidence>
<reference evidence="4 5" key="1">
    <citation type="submission" date="2016-01" db="EMBL/GenBank/DDBJ databases">
        <title>Amycolatopsis coloradensis genome sequencing and assembly.</title>
        <authorList>
            <person name="Mayilraj S."/>
        </authorList>
    </citation>
    <scope>NUCLEOTIDE SEQUENCE [LARGE SCALE GENOMIC DNA]</scope>
    <source>
        <strain evidence="4 5">DSM 44225</strain>
    </source>
</reference>
<feature type="region of interest" description="Disordered" evidence="1">
    <location>
        <begin position="46"/>
        <end position="73"/>
    </location>
</feature>
<evidence type="ECO:0000259" key="3">
    <source>
        <dbReference type="Pfam" id="PF22599"/>
    </source>
</evidence>
<keyword evidence="2" id="KW-0732">Signal</keyword>
<dbReference type="PROSITE" id="PS51257">
    <property type="entry name" value="PROKAR_LIPOPROTEIN"/>
    <property type="match status" value="1"/>
</dbReference>
<feature type="domain" description="SecDF P1 head subdomain" evidence="3">
    <location>
        <begin position="106"/>
        <end position="203"/>
    </location>
</feature>
<organism evidence="4 5">
    <name type="scientific">Amycolatopsis coloradensis</name>
    <dbReference type="NCBI Taxonomy" id="76021"/>
    <lineage>
        <taxon>Bacteria</taxon>
        <taxon>Bacillati</taxon>
        <taxon>Actinomycetota</taxon>
        <taxon>Actinomycetes</taxon>
        <taxon>Pseudonocardiales</taxon>
        <taxon>Pseudonocardiaceae</taxon>
        <taxon>Amycolatopsis</taxon>
    </lineage>
</organism>
<gene>
    <name evidence="4" type="ORF">BS329_30745</name>
</gene>
<dbReference type="EMBL" id="MQUQ01000018">
    <property type="protein sequence ID" value="OLZ46049.1"/>
    <property type="molecule type" value="Genomic_DNA"/>
</dbReference>
<comment type="caution">
    <text evidence="4">The sequence shown here is derived from an EMBL/GenBank/DDBJ whole genome shotgun (WGS) entry which is preliminary data.</text>
</comment>
<dbReference type="Gene3D" id="3.30.1360.200">
    <property type="match status" value="1"/>
</dbReference>
<dbReference type="OrthoDB" id="5240379at2"/>
<sequence>MRILCVAVALVLLGVTGCQSDVSGQPEPDGDGFVVKDGSRLRFRPVLTELPPSPPGPATGSTANRQSADPAEQQAIATALDCSKGPDPLDGRDDPALPLITCDRVQGTKYILGPAFLTGADLSKAKAQLDTQSGGTIIGLSFTPAGARTWGEWTAANVGKQVAMVLKSRVLTAPTIQSAITGGETQITGKFTLDEARQLARDIAGG</sequence>
<dbReference type="Pfam" id="PF22599">
    <property type="entry name" value="SecDF_P1_head"/>
    <property type="match status" value="1"/>
</dbReference>
<proteinExistence type="predicted"/>
<evidence type="ECO:0000256" key="1">
    <source>
        <dbReference type="SAM" id="MobiDB-lite"/>
    </source>
</evidence>
<dbReference type="Proteomes" id="UP000187486">
    <property type="component" value="Unassembled WGS sequence"/>
</dbReference>
<dbReference type="STRING" id="76021.BS329_30745"/>
<name>A0A1R0KJ25_9PSEU</name>
<keyword evidence="5" id="KW-1185">Reference proteome</keyword>
<accession>A0A1R0KJ25</accession>
<evidence type="ECO:0000313" key="5">
    <source>
        <dbReference type="Proteomes" id="UP000187486"/>
    </source>
</evidence>
<keyword evidence="4" id="KW-0808">Transferase</keyword>
<dbReference type="InterPro" id="IPR054384">
    <property type="entry name" value="SecDF_P1_head"/>
</dbReference>
<feature type="signal peptide" evidence="2">
    <location>
        <begin position="1"/>
        <end position="20"/>
    </location>
</feature>
<feature type="chain" id="PRO_5039251742" evidence="2">
    <location>
        <begin position="21"/>
        <end position="206"/>
    </location>
</feature>
<protein>
    <submittedName>
        <fullName evidence="4">Precorrin-3B C(17)-methyltransferase</fullName>
    </submittedName>
</protein>
<keyword evidence="4" id="KW-0489">Methyltransferase</keyword>
<dbReference type="GO" id="GO:0032259">
    <property type="term" value="P:methylation"/>
    <property type="evidence" value="ECO:0007669"/>
    <property type="project" value="UniProtKB-KW"/>
</dbReference>
<evidence type="ECO:0000313" key="4">
    <source>
        <dbReference type="EMBL" id="OLZ46049.1"/>
    </source>
</evidence>